<dbReference type="InterPro" id="IPR058988">
    <property type="entry name" value="IpaJ"/>
</dbReference>
<dbReference type="AlphaFoldDB" id="A0A097R589"/>
<dbReference type="Pfam" id="PF25855">
    <property type="entry name" value="IpaJ_protease"/>
    <property type="match status" value="1"/>
</dbReference>
<dbReference type="OrthoDB" id="6478159at2"/>
<evidence type="ECO:0008006" key="3">
    <source>
        <dbReference type="Google" id="ProtNLM"/>
    </source>
</evidence>
<proteinExistence type="predicted"/>
<protein>
    <recommendedName>
        <fullName evidence="3">Peptidase C39-like domain-containing protein</fullName>
    </recommendedName>
</protein>
<reference evidence="1 2" key="1">
    <citation type="journal article" date="2014" name="Gut Pathog.">
        <title>Gene clusters of Hafnia alvei strain FB1 important in survival and pathogenesis: a draft genome perspective.</title>
        <authorList>
            <person name="Tan J.Y."/>
            <person name="Yin W.F."/>
            <person name="Chan K.G."/>
        </authorList>
    </citation>
    <scope>NUCLEOTIDE SEQUENCE [LARGE SCALE GENOMIC DNA]</scope>
    <source>
        <strain evidence="1 2">FB1</strain>
    </source>
</reference>
<dbReference type="PATRIC" id="fig|1453496.5.peg.3438"/>
<dbReference type="HOGENOM" id="CLU_1233615_0_0_6"/>
<accession>A0A097R589</accession>
<dbReference type="EMBL" id="CP009706">
    <property type="protein sequence ID" value="AIU73883.1"/>
    <property type="molecule type" value="Genomic_DNA"/>
</dbReference>
<keyword evidence="2" id="KW-1185">Reference proteome</keyword>
<organism evidence="1 2">
    <name type="scientific">Hafnia alvei FB1</name>
    <dbReference type="NCBI Taxonomy" id="1453496"/>
    <lineage>
        <taxon>Bacteria</taxon>
        <taxon>Pseudomonadati</taxon>
        <taxon>Pseudomonadota</taxon>
        <taxon>Gammaproteobacteria</taxon>
        <taxon>Enterobacterales</taxon>
        <taxon>Hafniaceae</taxon>
        <taxon>Hafnia</taxon>
    </lineage>
</organism>
<gene>
    <name evidence="1" type="ORF">AT03_16770</name>
</gene>
<name>A0A097R589_HAFAL</name>
<dbReference type="Proteomes" id="UP000029986">
    <property type="component" value="Chromosome"/>
</dbReference>
<evidence type="ECO:0000313" key="1">
    <source>
        <dbReference type="EMBL" id="AIU73883.1"/>
    </source>
</evidence>
<sequence>MANLNDNLQLDMILDQLPNIPHDEQLSQPAGSNACGAYVLTAALAALVGWPNNRQISYGTQVRIILAQDTFAVAAGKVFAVTGILPPPGEDVVPPDGGYNSPAAMAKVACDFGLEVVINVTHAAYAVLGVLYPNELQNCLNVSGAEVLLNAEYSNDIADNAVQLLCVDNGNGGLHFIARGSNGFYYDPATGVRTRDWGDPQLDAFVVNSGYAFSGLWLVVTLPY</sequence>
<dbReference type="KEGG" id="hav:AT03_16770"/>
<dbReference type="RefSeq" id="WP_025800042.1">
    <property type="nucleotide sequence ID" value="NZ_CP009706.1"/>
</dbReference>
<evidence type="ECO:0000313" key="2">
    <source>
        <dbReference type="Proteomes" id="UP000029986"/>
    </source>
</evidence>